<comment type="caution">
    <text evidence="1">The sequence shown here is derived from an EMBL/GenBank/DDBJ whole genome shotgun (WGS) entry which is preliminary data.</text>
</comment>
<protein>
    <submittedName>
        <fullName evidence="1">Uncharacterized protein</fullName>
    </submittedName>
</protein>
<name>A0AAW2FCL8_9HYME</name>
<evidence type="ECO:0000313" key="2">
    <source>
        <dbReference type="Proteomes" id="UP001430953"/>
    </source>
</evidence>
<evidence type="ECO:0000313" key="1">
    <source>
        <dbReference type="EMBL" id="KAL0111952.1"/>
    </source>
</evidence>
<dbReference type="AlphaFoldDB" id="A0AAW2FCL8"/>
<proteinExistence type="predicted"/>
<reference evidence="1 2" key="1">
    <citation type="submission" date="2023-03" db="EMBL/GenBank/DDBJ databases">
        <title>High recombination rates correlate with genetic variation in Cardiocondyla obscurior ants.</title>
        <authorList>
            <person name="Errbii M."/>
        </authorList>
    </citation>
    <scope>NUCLEOTIDE SEQUENCE [LARGE SCALE GENOMIC DNA]</scope>
    <source>
        <strain evidence="1">Alpha-2009</strain>
        <tissue evidence="1">Whole body</tissue>
    </source>
</reference>
<gene>
    <name evidence="1" type="ORF">PUN28_013281</name>
</gene>
<dbReference type="Proteomes" id="UP001430953">
    <property type="component" value="Unassembled WGS sequence"/>
</dbReference>
<sequence length="122" mass="13656">MCRGVFYNYPEVGFTGYIPERSIALQSSEEEDWEGEMQLQLQTQRNIKDIPQRERTWQYYSTNHFVTWDQCEDESERKPVTLTGGLRGGGGPGRVSCTSGATPEIDAVVSTAVNESVVTADD</sequence>
<organism evidence="1 2">
    <name type="scientific">Cardiocondyla obscurior</name>
    <dbReference type="NCBI Taxonomy" id="286306"/>
    <lineage>
        <taxon>Eukaryota</taxon>
        <taxon>Metazoa</taxon>
        <taxon>Ecdysozoa</taxon>
        <taxon>Arthropoda</taxon>
        <taxon>Hexapoda</taxon>
        <taxon>Insecta</taxon>
        <taxon>Pterygota</taxon>
        <taxon>Neoptera</taxon>
        <taxon>Endopterygota</taxon>
        <taxon>Hymenoptera</taxon>
        <taxon>Apocrita</taxon>
        <taxon>Aculeata</taxon>
        <taxon>Formicoidea</taxon>
        <taxon>Formicidae</taxon>
        <taxon>Myrmicinae</taxon>
        <taxon>Cardiocondyla</taxon>
    </lineage>
</organism>
<dbReference type="EMBL" id="JADYXP020000013">
    <property type="protein sequence ID" value="KAL0111952.1"/>
    <property type="molecule type" value="Genomic_DNA"/>
</dbReference>
<keyword evidence="2" id="KW-1185">Reference proteome</keyword>
<accession>A0AAW2FCL8</accession>